<dbReference type="AlphaFoldDB" id="A0A179RWZ9"/>
<protein>
    <recommendedName>
        <fullName evidence="1">AAA+ ATPase domain-containing protein</fullName>
    </recommendedName>
</protein>
<feature type="domain" description="AAA+ ATPase" evidence="1">
    <location>
        <begin position="233"/>
        <end position="402"/>
    </location>
</feature>
<dbReference type="CDD" id="cd00009">
    <property type="entry name" value="AAA"/>
    <property type="match status" value="1"/>
</dbReference>
<dbReference type="EMBL" id="LWHQ01000091">
    <property type="protein sequence ID" value="OAS14141.1"/>
    <property type="molecule type" value="Genomic_DNA"/>
</dbReference>
<dbReference type="GO" id="GO:0005524">
    <property type="term" value="F:ATP binding"/>
    <property type="evidence" value="ECO:0007669"/>
    <property type="project" value="InterPro"/>
</dbReference>
<dbReference type="STRING" id="427683.A5481_30720"/>
<gene>
    <name evidence="2" type="ORF">A5481_30720</name>
</gene>
<dbReference type="Proteomes" id="UP000078316">
    <property type="component" value="Unassembled WGS sequence"/>
</dbReference>
<name>A0A179RWZ9_9HYPH</name>
<dbReference type="Gene3D" id="3.40.50.300">
    <property type="entry name" value="P-loop containing nucleotide triphosphate hydrolases"/>
    <property type="match status" value="1"/>
</dbReference>
<dbReference type="PANTHER" id="PTHR37291:SF1">
    <property type="entry name" value="TYPE IV METHYL-DIRECTED RESTRICTION ENZYME ECOKMCRB SUBUNIT"/>
    <property type="match status" value="1"/>
</dbReference>
<evidence type="ECO:0000259" key="1">
    <source>
        <dbReference type="SMART" id="SM00382"/>
    </source>
</evidence>
<dbReference type="PANTHER" id="PTHR37291">
    <property type="entry name" value="5-METHYLCYTOSINE-SPECIFIC RESTRICTION ENZYME B"/>
    <property type="match status" value="1"/>
</dbReference>
<dbReference type="InterPro" id="IPR011704">
    <property type="entry name" value="ATPase_dyneun-rel_AAA"/>
</dbReference>
<dbReference type="SUPFAM" id="SSF52540">
    <property type="entry name" value="P-loop containing nucleoside triphosphate hydrolases"/>
    <property type="match status" value="1"/>
</dbReference>
<reference evidence="2 3" key="1">
    <citation type="submission" date="2016-04" db="EMBL/GenBank/DDBJ databases">
        <authorList>
            <person name="Evans L.H."/>
            <person name="Alamgir A."/>
            <person name="Owens N."/>
            <person name="Weber N.D."/>
            <person name="Virtaneva K."/>
            <person name="Barbian K."/>
            <person name="Babar A."/>
            <person name="Rosenke K."/>
        </authorList>
    </citation>
    <scope>NUCLEOTIDE SEQUENCE [LARGE SCALE GENOMIC DNA]</scope>
    <source>
        <strain evidence="2 3">PMB02</strain>
    </source>
</reference>
<organism evidence="2 3">
    <name type="scientific">Methylobacterium platani</name>
    <dbReference type="NCBI Taxonomy" id="427683"/>
    <lineage>
        <taxon>Bacteria</taxon>
        <taxon>Pseudomonadati</taxon>
        <taxon>Pseudomonadota</taxon>
        <taxon>Alphaproteobacteria</taxon>
        <taxon>Hyphomicrobiales</taxon>
        <taxon>Methylobacteriaceae</taxon>
        <taxon>Methylobacterium</taxon>
    </lineage>
</organism>
<dbReference type="InterPro" id="IPR027417">
    <property type="entry name" value="P-loop_NTPase"/>
</dbReference>
<sequence length="502" mass="56256">MDGSSPPEEVSDEASLSVSVPPLPEAPVYWFAGTTWGADGDQLERFMREGTWENGYEDQFTDKVKQMRPGERIAAKSTFVRRYELPFDNHDQPVSVMRIKATGTIVANPGDGQHVRVAWDPVTKPREWYFWSFRNTLSGLKPSDDYRQKLIAFTFRNAPQDYNYWLNEPYWVKRYRPAEAEATVGIDLPQGPENVEEQPLEVQPPDYTTASIVAEGCFLAEAELDGMLERLRAKKNLVLQGPPGTGKTWLAKRLAAALIGRSPASAASRLAVVQFHPSLSYEDFVRGWRPSTDGRLTLADGVFLEAVREAQGDPNTPFVVVIEEINRGNPAQIFGELLTLLEHDKRHEDEAIALAYPDPRDKTKRTYLPENLYVIGTMNVADRSLALVDLALRRRFAFVGLRPQFNDAWRAWCVAQGKLGTADLAAIAARMGALNDAVAGALGEQFRIGHSYLTPARDRPVTDGRRWFAEVIETEIGPLLDEYFFDAPETAKSLRLQALAGW</sequence>
<dbReference type="SMART" id="SM00382">
    <property type="entry name" value="AAA"/>
    <property type="match status" value="1"/>
</dbReference>
<dbReference type="GO" id="GO:0016887">
    <property type="term" value="F:ATP hydrolysis activity"/>
    <property type="evidence" value="ECO:0007669"/>
    <property type="project" value="InterPro"/>
</dbReference>
<proteinExistence type="predicted"/>
<dbReference type="InterPro" id="IPR003593">
    <property type="entry name" value="AAA+_ATPase"/>
</dbReference>
<evidence type="ECO:0000313" key="3">
    <source>
        <dbReference type="Proteomes" id="UP000078316"/>
    </source>
</evidence>
<accession>A0A179RWZ9</accession>
<dbReference type="InterPro" id="IPR052934">
    <property type="entry name" value="Methyl-DNA_Rec/Restrict_Enz"/>
</dbReference>
<comment type="caution">
    <text evidence="2">The sequence shown here is derived from an EMBL/GenBank/DDBJ whole genome shotgun (WGS) entry which is preliminary data.</text>
</comment>
<dbReference type="Pfam" id="PF07728">
    <property type="entry name" value="AAA_5"/>
    <property type="match status" value="1"/>
</dbReference>
<evidence type="ECO:0000313" key="2">
    <source>
        <dbReference type="EMBL" id="OAS14141.1"/>
    </source>
</evidence>